<feature type="region of interest" description="Disordered" evidence="1">
    <location>
        <begin position="243"/>
        <end position="263"/>
    </location>
</feature>
<feature type="compositionally biased region" description="Pro residues" evidence="1">
    <location>
        <begin position="373"/>
        <end position="386"/>
    </location>
</feature>
<keyword evidence="2" id="KW-0472">Membrane</keyword>
<dbReference type="Proteomes" id="UP000001876">
    <property type="component" value="Unassembled WGS sequence"/>
</dbReference>
<gene>
    <name evidence="3" type="ORF">MICPUCDRAFT_39335</name>
</gene>
<accession>C1MQG6</accession>
<dbReference type="eggNOG" id="ENOG502T0Y4">
    <property type="taxonomic scope" value="Eukaryota"/>
</dbReference>
<dbReference type="GeneID" id="9683193"/>
<dbReference type="Gene3D" id="3.40.50.300">
    <property type="entry name" value="P-loop containing nucleotide triphosphate hydrolases"/>
    <property type="match status" value="1"/>
</dbReference>
<organism evidence="4">
    <name type="scientific">Micromonas pusilla (strain CCMP1545)</name>
    <name type="common">Picoplanktonic green alga</name>
    <dbReference type="NCBI Taxonomy" id="564608"/>
    <lineage>
        <taxon>Eukaryota</taxon>
        <taxon>Viridiplantae</taxon>
        <taxon>Chlorophyta</taxon>
        <taxon>Mamiellophyceae</taxon>
        <taxon>Mamiellales</taxon>
        <taxon>Mamiellaceae</taxon>
        <taxon>Micromonas</taxon>
    </lineage>
</organism>
<dbReference type="OrthoDB" id="498565at2759"/>
<keyword evidence="4" id="KW-1185">Reference proteome</keyword>
<dbReference type="InterPro" id="IPR027417">
    <property type="entry name" value="P-loop_NTPase"/>
</dbReference>
<dbReference type="OMA" id="IQWESEA"/>
<reference evidence="3 4" key="1">
    <citation type="journal article" date="2009" name="Science">
        <title>Green evolution and dynamic adaptations revealed by genomes of the marine picoeukaryotes Micromonas.</title>
        <authorList>
            <person name="Worden A.Z."/>
            <person name="Lee J.H."/>
            <person name="Mock T."/>
            <person name="Rouze P."/>
            <person name="Simmons M.P."/>
            <person name="Aerts A.L."/>
            <person name="Allen A.E."/>
            <person name="Cuvelier M.L."/>
            <person name="Derelle E."/>
            <person name="Everett M.V."/>
            <person name="Foulon E."/>
            <person name="Grimwood J."/>
            <person name="Gundlach H."/>
            <person name="Henrissat B."/>
            <person name="Napoli C."/>
            <person name="McDonald S.M."/>
            <person name="Parker M.S."/>
            <person name="Rombauts S."/>
            <person name="Salamov A."/>
            <person name="Von Dassow P."/>
            <person name="Badger J.H."/>
            <person name="Coutinho P.M."/>
            <person name="Demir E."/>
            <person name="Dubchak I."/>
            <person name="Gentemann C."/>
            <person name="Eikrem W."/>
            <person name="Gready J.E."/>
            <person name="John U."/>
            <person name="Lanier W."/>
            <person name="Lindquist E.A."/>
            <person name="Lucas S."/>
            <person name="Mayer K.F."/>
            <person name="Moreau H."/>
            <person name="Not F."/>
            <person name="Otillar R."/>
            <person name="Panaud O."/>
            <person name="Pangilinan J."/>
            <person name="Paulsen I."/>
            <person name="Piegu B."/>
            <person name="Poliakov A."/>
            <person name="Robbens S."/>
            <person name="Schmutz J."/>
            <person name="Toulza E."/>
            <person name="Wyss T."/>
            <person name="Zelensky A."/>
            <person name="Zhou K."/>
            <person name="Armbrust E.V."/>
            <person name="Bhattacharya D."/>
            <person name="Goodenough U.W."/>
            <person name="Van de Peer Y."/>
            <person name="Grigoriev I.V."/>
        </authorList>
    </citation>
    <scope>NUCLEOTIDE SEQUENCE [LARGE SCALE GENOMIC DNA]</scope>
    <source>
        <strain evidence="3 4">CCMP1545</strain>
    </source>
</reference>
<dbReference type="KEGG" id="mpp:MICPUCDRAFT_39335"/>
<protein>
    <submittedName>
        <fullName evidence="3">Predicted protein</fullName>
    </submittedName>
</protein>
<dbReference type="RefSeq" id="XP_003058123.1">
    <property type="nucleotide sequence ID" value="XM_003058077.1"/>
</dbReference>
<feature type="transmembrane region" description="Helical" evidence="2">
    <location>
        <begin position="56"/>
        <end position="75"/>
    </location>
</feature>
<evidence type="ECO:0000313" key="4">
    <source>
        <dbReference type="Proteomes" id="UP000001876"/>
    </source>
</evidence>
<dbReference type="SUPFAM" id="SSF52540">
    <property type="entry name" value="P-loop containing nucleoside triphosphate hydrolases"/>
    <property type="match status" value="1"/>
</dbReference>
<evidence type="ECO:0000313" key="3">
    <source>
        <dbReference type="EMBL" id="EEH58074.1"/>
    </source>
</evidence>
<proteinExistence type="predicted"/>
<keyword evidence="2" id="KW-0812">Transmembrane</keyword>
<dbReference type="EMBL" id="GG663738">
    <property type="protein sequence ID" value="EEH58074.1"/>
    <property type="molecule type" value="Genomic_DNA"/>
</dbReference>
<sequence>MLRGAREKHAHALRRTVSETEKFALLRGDDRDDGGATRACGAALARARAWLASCPWTFACCALLAVALAWTGVFLCDVAATAALTDGAAAASATSEPYGWYGKLKDDASARLALTKAGLWGALRGDDGGGASEGSDAARFRRATREKCGEDARGGALGLPMYSYRDAMADKDASVNVRDIARSAARDRRDFAKIQWESEAADRAWRARDADAAGGAGAAAGGAASLRAAAAATDVVARLGRRRLDDAYPPPPPPPLPPPRAPPRKLKRLIATHHKTGTALMRDVFHAVGEKYPEYGGFADVRDVEDHPRKYDAREIADVRGKGIVLDYHLGKALPRFLFPRGAAAAAGDSGDGDGDDGDDARECASFPSVFTSPPPASNASSPPPLQATPYRMVHVVRDPVEVLVSGFLYHRRRPADEQWLFEPVKELRGKTYADHLTTANPAEAMMAELSMADDELRMLALAYRDVERDPNAMNVKLEEFFDDFDAAAGKVFRFLRFDERDIPELVKLAGTFDMRRWTEEELKVNEHFTRREDRTPYQAVVREDGFLNKTMSALRYALGYEDAFPLHA</sequence>
<evidence type="ECO:0000256" key="2">
    <source>
        <dbReference type="SAM" id="Phobius"/>
    </source>
</evidence>
<name>C1MQG6_MICPC</name>
<feature type="compositionally biased region" description="Acidic residues" evidence="1">
    <location>
        <begin position="351"/>
        <end position="360"/>
    </location>
</feature>
<keyword evidence="2" id="KW-1133">Transmembrane helix</keyword>
<dbReference type="AlphaFoldDB" id="C1MQG6"/>
<feature type="compositionally biased region" description="Pro residues" evidence="1">
    <location>
        <begin position="248"/>
        <end position="261"/>
    </location>
</feature>
<feature type="region of interest" description="Disordered" evidence="1">
    <location>
        <begin position="344"/>
        <end position="386"/>
    </location>
</feature>
<evidence type="ECO:0000256" key="1">
    <source>
        <dbReference type="SAM" id="MobiDB-lite"/>
    </source>
</evidence>